<dbReference type="GO" id="GO:0052856">
    <property type="term" value="F:NAD(P)HX epimerase activity"/>
    <property type="evidence" value="ECO:0007669"/>
    <property type="project" value="UniProtKB-UniRule"/>
</dbReference>
<comment type="catalytic activity">
    <reaction evidence="1 18 19">
        <text>(6R)-NADHX = (6S)-NADHX</text>
        <dbReference type="Rhea" id="RHEA:32215"/>
        <dbReference type="ChEBI" id="CHEBI:64074"/>
        <dbReference type="ChEBI" id="CHEBI:64075"/>
        <dbReference type="EC" id="5.1.99.6"/>
    </reaction>
</comment>
<dbReference type="EMBL" id="FRXO01000010">
    <property type="protein sequence ID" value="SHO67103.1"/>
    <property type="molecule type" value="Genomic_DNA"/>
</dbReference>
<dbReference type="EC" id="4.2.1.136" evidence="19"/>
<dbReference type="InterPro" id="IPR036652">
    <property type="entry name" value="YjeF_N_dom_sf"/>
</dbReference>
<feature type="binding site" evidence="17">
    <location>
        <position position="318"/>
    </location>
    <ligand>
        <name>(6S)-NADPHX</name>
        <dbReference type="ChEBI" id="CHEBI:64076"/>
    </ligand>
</feature>
<comment type="subunit">
    <text evidence="17">Homotetramer.</text>
</comment>
<dbReference type="HAMAP" id="MF_01965">
    <property type="entry name" value="NADHX_dehydratase"/>
    <property type="match status" value="1"/>
</dbReference>
<feature type="binding site" evidence="17">
    <location>
        <position position="438"/>
    </location>
    <ligand>
        <name>(6S)-NADPHX</name>
        <dbReference type="ChEBI" id="CHEBI:64076"/>
    </ligand>
</feature>
<keyword evidence="13" id="KW-0511">Multifunctional enzyme</keyword>
<dbReference type="EC" id="5.1.99.6" evidence="19"/>
<dbReference type="InterPro" id="IPR000631">
    <property type="entry name" value="CARKD"/>
</dbReference>
<gene>
    <name evidence="17" type="primary">nnrD</name>
    <name evidence="18" type="synonym">nnrE</name>
    <name evidence="22" type="ORF">SAMN02745172_03767</name>
</gene>
<dbReference type="SUPFAM" id="SSF64153">
    <property type="entry name" value="YjeF N-terminal domain-like"/>
    <property type="match status" value="1"/>
</dbReference>
<dbReference type="Gene3D" id="3.40.50.10260">
    <property type="entry name" value="YjeF N-terminal domain"/>
    <property type="match status" value="1"/>
</dbReference>
<evidence type="ECO:0000256" key="10">
    <source>
        <dbReference type="ARBA" id="ARBA00023027"/>
    </source>
</evidence>
<keyword evidence="5 18" id="KW-0479">Metal-binding</keyword>
<keyword evidence="11 18" id="KW-0413">Isomerase</keyword>
<evidence type="ECO:0000259" key="21">
    <source>
        <dbReference type="PROSITE" id="PS51385"/>
    </source>
</evidence>
<dbReference type="PROSITE" id="PS51385">
    <property type="entry name" value="YJEF_N"/>
    <property type="match status" value="1"/>
</dbReference>
<dbReference type="InterPro" id="IPR004443">
    <property type="entry name" value="YjeF_N_dom"/>
</dbReference>
<evidence type="ECO:0000313" key="22">
    <source>
        <dbReference type="EMBL" id="SHO67103.1"/>
    </source>
</evidence>
<dbReference type="Gene3D" id="3.40.1190.20">
    <property type="match status" value="1"/>
</dbReference>
<evidence type="ECO:0000256" key="19">
    <source>
        <dbReference type="PIRNR" id="PIRNR017184"/>
    </source>
</evidence>
<comment type="similarity">
    <text evidence="4 19">In the C-terminal section; belongs to the NnrD/CARKD family.</text>
</comment>
<comment type="similarity">
    <text evidence="17">Belongs to the NnrD/CARKD family.</text>
</comment>
<dbReference type="NCBIfam" id="TIGR00196">
    <property type="entry name" value="yjeF_cterm"/>
    <property type="match status" value="1"/>
</dbReference>
<comment type="function">
    <text evidence="14 19">Bifunctional enzyme that catalyzes the epimerization of the S- and R-forms of NAD(P)HX and the dehydration of the S-form of NAD(P)HX at the expense of ADP, which is converted to AMP. This allows the repair of both epimers of NAD(P)HX, a damaged form of NAD(P)H that is a result of enzymatic or heat-dependent hydration.</text>
</comment>
<evidence type="ECO:0000256" key="18">
    <source>
        <dbReference type="HAMAP-Rule" id="MF_01966"/>
    </source>
</evidence>
<keyword evidence="9 18" id="KW-0630">Potassium</keyword>
<dbReference type="HAMAP" id="MF_01966">
    <property type="entry name" value="NADHX_epimerase"/>
    <property type="match status" value="1"/>
</dbReference>
<comment type="similarity">
    <text evidence="18">Belongs to the NnrE/AIBP family.</text>
</comment>
<evidence type="ECO:0000256" key="5">
    <source>
        <dbReference type="ARBA" id="ARBA00022723"/>
    </source>
</evidence>
<dbReference type="Pfam" id="PF01256">
    <property type="entry name" value="Carb_kinase"/>
    <property type="match status" value="1"/>
</dbReference>
<dbReference type="PIRSF" id="PIRSF017184">
    <property type="entry name" value="Nnr"/>
    <property type="match status" value="1"/>
</dbReference>
<feature type="binding site" evidence="17">
    <location>
        <position position="255"/>
    </location>
    <ligand>
        <name>(6S)-NADPHX</name>
        <dbReference type="ChEBI" id="CHEBI:64076"/>
    </ligand>
</feature>
<evidence type="ECO:0000313" key="23">
    <source>
        <dbReference type="Proteomes" id="UP000186406"/>
    </source>
</evidence>
<feature type="binding site" evidence="18">
    <location>
        <position position="120"/>
    </location>
    <ligand>
        <name>K(+)</name>
        <dbReference type="ChEBI" id="CHEBI:29103"/>
    </ligand>
</feature>
<dbReference type="NCBIfam" id="TIGR00197">
    <property type="entry name" value="yjeF_nterm"/>
    <property type="match status" value="1"/>
</dbReference>
<keyword evidence="23" id="KW-1185">Reference proteome</keyword>
<keyword evidence="22" id="KW-0808">Transferase</keyword>
<dbReference type="RefSeq" id="WP_244530953.1">
    <property type="nucleotide sequence ID" value="NZ_FRXO01000010.1"/>
</dbReference>
<keyword evidence="7 17" id="KW-0067">ATP-binding</keyword>
<reference evidence="22 23" key="1">
    <citation type="submission" date="2016-12" db="EMBL/GenBank/DDBJ databases">
        <authorList>
            <person name="Song W.-J."/>
            <person name="Kurnit D.M."/>
        </authorList>
    </citation>
    <scope>NUCLEOTIDE SEQUENCE [LARGE SCALE GENOMIC DNA]</scope>
    <source>
        <strain evidence="22 23">DSM 19599</strain>
    </source>
</reference>
<sequence>MLELLTPSEMGEADRLTIAAGTPGAVLMDRAGLAVADAVATRHPLGHRIVVVCGPGNNGGDGFVAARVLAGRGYPVRLMLVGEADRLKGDAADAAARWRQRLPIEPLDKAAVAAADVVVDALFGAGLARPLDGEAAEAVAAINAGRGEVVAVDLPSGINGETGAVMGVAVKADVTVTFFRRKPGHFLLPGREYAGRVRVADIGIQPDVLTTIGARCFLNAPGLWREHWHPPAVSGHKYVRGHAVVVSGPVATTGAARLAAGAALRIGAGLVTVASPPDALIVNASHLTAVMVRSVDGAEGLAGLLADHRLNAVVIGPGLGTGPETVARVATVLDGPRAVVLDADALTSHRDDPAGLFARIAGRSHPVVMTPHDGEFARLFPDIAAAGLPKTDRARQAAARSGAVVVLKGADTVIAAPDGRTAINDNAPPWLATAGSGDVLSGIIGGLVAEGMPGFEAAAMGVWAHGAAGERAGIGLIAEDLAPALRDVLRALAADAS</sequence>
<feature type="domain" description="YjeF C-terminal" evidence="20">
    <location>
        <begin position="220"/>
        <end position="492"/>
    </location>
</feature>
<dbReference type="AlphaFoldDB" id="A0A1M7ZQA8"/>
<evidence type="ECO:0000256" key="3">
    <source>
        <dbReference type="ARBA" id="ARBA00006001"/>
    </source>
</evidence>
<evidence type="ECO:0000256" key="12">
    <source>
        <dbReference type="ARBA" id="ARBA00023239"/>
    </source>
</evidence>
<dbReference type="GO" id="GO:0005524">
    <property type="term" value="F:ATP binding"/>
    <property type="evidence" value="ECO:0007669"/>
    <property type="project" value="UniProtKB-UniRule"/>
</dbReference>
<dbReference type="Proteomes" id="UP000186406">
    <property type="component" value="Unassembled WGS sequence"/>
</dbReference>
<dbReference type="InterPro" id="IPR017953">
    <property type="entry name" value="Carbohydrate_kinase_pred_CS"/>
</dbReference>
<feature type="binding site" evidence="17">
    <location>
        <position position="372"/>
    </location>
    <ligand>
        <name>(6S)-NADPHX</name>
        <dbReference type="ChEBI" id="CHEBI:64076"/>
    </ligand>
</feature>
<dbReference type="GO" id="GO:0016301">
    <property type="term" value="F:kinase activity"/>
    <property type="evidence" value="ECO:0007669"/>
    <property type="project" value="UniProtKB-KW"/>
</dbReference>
<dbReference type="GO" id="GO:0046496">
    <property type="term" value="P:nicotinamide nucleotide metabolic process"/>
    <property type="evidence" value="ECO:0007669"/>
    <property type="project" value="UniProtKB-UniRule"/>
</dbReference>
<dbReference type="PROSITE" id="PS51383">
    <property type="entry name" value="YJEF_C_3"/>
    <property type="match status" value="1"/>
</dbReference>
<comment type="function">
    <text evidence="17">Catalyzes the dehydration of the S-form of NAD(P)HX at the expense of ADP, which is converted to AMP. Together with NAD(P)HX epimerase, which catalyzes the epimerization of the S- and R-forms, the enzyme allows the repair of both epimers of NAD(P)HX, a damaged form of NAD(P)H that is a result of enzymatic or heat-dependent hydration.</text>
</comment>
<evidence type="ECO:0000256" key="7">
    <source>
        <dbReference type="ARBA" id="ARBA00022840"/>
    </source>
</evidence>
<evidence type="ECO:0000259" key="20">
    <source>
        <dbReference type="PROSITE" id="PS51383"/>
    </source>
</evidence>
<accession>A0A1M7ZQA8</accession>
<keyword evidence="8 17" id="KW-0521">NADP</keyword>
<feature type="binding site" evidence="18">
    <location>
        <position position="153"/>
    </location>
    <ligand>
        <name>(6S)-NADPHX</name>
        <dbReference type="ChEBI" id="CHEBI:64076"/>
    </ligand>
</feature>
<comment type="cofactor">
    <cofactor evidence="18 19">
        <name>K(+)</name>
        <dbReference type="ChEBI" id="CHEBI:29103"/>
    </cofactor>
    <text evidence="18 19">Binds 1 potassium ion per subunit.</text>
</comment>
<dbReference type="GO" id="GO:0052855">
    <property type="term" value="F:ADP-dependent NAD(P)H-hydrate dehydratase activity"/>
    <property type="evidence" value="ECO:0007669"/>
    <property type="project" value="UniProtKB-UniRule"/>
</dbReference>
<dbReference type="InterPro" id="IPR030677">
    <property type="entry name" value="Nnr"/>
</dbReference>
<evidence type="ECO:0000256" key="13">
    <source>
        <dbReference type="ARBA" id="ARBA00023268"/>
    </source>
</evidence>
<evidence type="ECO:0000256" key="14">
    <source>
        <dbReference type="ARBA" id="ARBA00025153"/>
    </source>
</evidence>
<comment type="catalytic activity">
    <reaction evidence="16 17 19">
        <text>(6S)-NADPHX + ADP = AMP + phosphate + NADPH + H(+)</text>
        <dbReference type="Rhea" id="RHEA:32235"/>
        <dbReference type="ChEBI" id="CHEBI:15378"/>
        <dbReference type="ChEBI" id="CHEBI:43474"/>
        <dbReference type="ChEBI" id="CHEBI:57783"/>
        <dbReference type="ChEBI" id="CHEBI:64076"/>
        <dbReference type="ChEBI" id="CHEBI:456215"/>
        <dbReference type="ChEBI" id="CHEBI:456216"/>
        <dbReference type="EC" id="4.2.1.136"/>
    </reaction>
</comment>
<comment type="catalytic activity">
    <reaction evidence="15 17 19">
        <text>(6S)-NADHX + ADP = AMP + phosphate + NADH + H(+)</text>
        <dbReference type="Rhea" id="RHEA:32223"/>
        <dbReference type="ChEBI" id="CHEBI:15378"/>
        <dbReference type="ChEBI" id="CHEBI:43474"/>
        <dbReference type="ChEBI" id="CHEBI:57945"/>
        <dbReference type="ChEBI" id="CHEBI:64074"/>
        <dbReference type="ChEBI" id="CHEBI:456215"/>
        <dbReference type="ChEBI" id="CHEBI:456216"/>
        <dbReference type="EC" id="4.2.1.136"/>
    </reaction>
</comment>
<feature type="binding site" evidence="18">
    <location>
        <begin position="124"/>
        <end position="130"/>
    </location>
    <ligand>
        <name>(6S)-NADPHX</name>
        <dbReference type="ChEBI" id="CHEBI:64076"/>
    </ligand>
</feature>
<evidence type="ECO:0000256" key="16">
    <source>
        <dbReference type="ARBA" id="ARBA00049209"/>
    </source>
</evidence>
<dbReference type="CDD" id="cd01171">
    <property type="entry name" value="YXKO-related"/>
    <property type="match status" value="1"/>
</dbReference>
<evidence type="ECO:0000256" key="6">
    <source>
        <dbReference type="ARBA" id="ARBA00022741"/>
    </source>
</evidence>
<keyword evidence="10 17" id="KW-0520">NAD</keyword>
<feature type="binding site" evidence="17">
    <location>
        <begin position="408"/>
        <end position="412"/>
    </location>
    <ligand>
        <name>AMP</name>
        <dbReference type="ChEBI" id="CHEBI:456215"/>
    </ligand>
</feature>
<proteinExistence type="inferred from homology"/>
<dbReference type="GO" id="GO:0110051">
    <property type="term" value="P:metabolite repair"/>
    <property type="evidence" value="ECO:0007669"/>
    <property type="project" value="TreeGrafter"/>
</dbReference>
<feature type="binding site" evidence="18">
    <location>
        <position position="156"/>
    </location>
    <ligand>
        <name>K(+)</name>
        <dbReference type="ChEBI" id="CHEBI:29103"/>
    </ligand>
</feature>
<protein>
    <recommendedName>
        <fullName evidence="19">Bifunctional NAD(P)H-hydrate repair enzyme</fullName>
    </recommendedName>
    <alternativeName>
        <fullName evidence="19">Nicotinamide nucleotide repair protein</fullName>
    </alternativeName>
    <domain>
        <recommendedName>
            <fullName evidence="19">ADP-dependent (S)-NAD(P)H-hydrate dehydratase</fullName>
            <ecNumber evidence="19">4.2.1.136</ecNumber>
        </recommendedName>
        <alternativeName>
            <fullName evidence="19">ADP-dependent NAD(P)HX dehydratase</fullName>
        </alternativeName>
    </domain>
    <domain>
        <recommendedName>
            <fullName evidence="19">NAD(P)H-hydrate epimerase</fullName>
            <ecNumber evidence="19">5.1.99.6</ecNumber>
        </recommendedName>
    </domain>
</protein>
<dbReference type="PANTHER" id="PTHR12592">
    <property type="entry name" value="ATP-DEPENDENT (S)-NAD(P)H-HYDRATE DEHYDRATASE FAMILY MEMBER"/>
    <property type="match status" value="1"/>
</dbReference>
<evidence type="ECO:0000256" key="4">
    <source>
        <dbReference type="ARBA" id="ARBA00009524"/>
    </source>
</evidence>
<evidence type="ECO:0000256" key="17">
    <source>
        <dbReference type="HAMAP-Rule" id="MF_01965"/>
    </source>
</evidence>
<evidence type="ECO:0000256" key="11">
    <source>
        <dbReference type="ARBA" id="ARBA00023235"/>
    </source>
</evidence>
<dbReference type="SUPFAM" id="SSF53613">
    <property type="entry name" value="Ribokinase-like"/>
    <property type="match status" value="1"/>
</dbReference>
<keyword evidence="22" id="KW-0418">Kinase</keyword>
<evidence type="ECO:0000256" key="15">
    <source>
        <dbReference type="ARBA" id="ARBA00048238"/>
    </source>
</evidence>
<keyword evidence="6 17" id="KW-0547">Nucleotide-binding</keyword>
<organism evidence="22 23">
    <name type="scientific">Pseudoxanthobacter soli DSM 19599</name>
    <dbReference type="NCBI Taxonomy" id="1123029"/>
    <lineage>
        <taxon>Bacteria</taxon>
        <taxon>Pseudomonadati</taxon>
        <taxon>Pseudomonadota</taxon>
        <taxon>Alphaproteobacteria</taxon>
        <taxon>Hyphomicrobiales</taxon>
        <taxon>Segnochrobactraceae</taxon>
        <taxon>Pseudoxanthobacter</taxon>
    </lineage>
</organism>
<feature type="binding site" evidence="18">
    <location>
        <begin position="57"/>
        <end position="61"/>
    </location>
    <ligand>
        <name>(6S)-NADPHX</name>
        <dbReference type="ChEBI" id="CHEBI:64076"/>
    </ligand>
</feature>
<evidence type="ECO:0000256" key="9">
    <source>
        <dbReference type="ARBA" id="ARBA00022958"/>
    </source>
</evidence>
<comment type="similarity">
    <text evidence="3 19">In the N-terminal section; belongs to the NnrE/AIBP family.</text>
</comment>
<evidence type="ECO:0000256" key="2">
    <source>
        <dbReference type="ARBA" id="ARBA00000909"/>
    </source>
</evidence>
<name>A0A1M7ZQA8_9HYPH</name>
<dbReference type="PANTHER" id="PTHR12592:SF0">
    <property type="entry name" value="ATP-DEPENDENT (S)-NAD(P)H-HYDRATE DEHYDRATASE"/>
    <property type="match status" value="1"/>
</dbReference>
<dbReference type="PROSITE" id="PS01050">
    <property type="entry name" value="YJEF_C_2"/>
    <property type="match status" value="1"/>
</dbReference>
<feature type="domain" description="YjeF N-terminal" evidence="21">
    <location>
        <begin position="10"/>
        <end position="210"/>
    </location>
</feature>
<evidence type="ECO:0000256" key="1">
    <source>
        <dbReference type="ARBA" id="ARBA00000013"/>
    </source>
</evidence>
<evidence type="ECO:0000256" key="8">
    <source>
        <dbReference type="ARBA" id="ARBA00022857"/>
    </source>
</evidence>
<comment type="caution">
    <text evidence="18">Lacks conserved residue(s) required for the propagation of feature annotation.</text>
</comment>
<feature type="binding site" evidence="17">
    <location>
        <position position="437"/>
    </location>
    <ligand>
        <name>AMP</name>
        <dbReference type="ChEBI" id="CHEBI:456215"/>
    </ligand>
</feature>
<dbReference type="GO" id="GO:0046872">
    <property type="term" value="F:metal ion binding"/>
    <property type="evidence" value="ECO:0007669"/>
    <property type="project" value="UniProtKB-UniRule"/>
</dbReference>
<dbReference type="InterPro" id="IPR029056">
    <property type="entry name" value="Ribokinase-like"/>
</dbReference>
<comment type="cofactor">
    <cofactor evidence="17">
        <name>Mg(2+)</name>
        <dbReference type="ChEBI" id="CHEBI:18420"/>
    </cofactor>
</comment>
<comment type="catalytic activity">
    <reaction evidence="2 18 19">
        <text>(6R)-NADPHX = (6S)-NADPHX</text>
        <dbReference type="Rhea" id="RHEA:32227"/>
        <dbReference type="ChEBI" id="CHEBI:64076"/>
        <dbReference type="ChEBI" id="CHEBI:64077"/>
        <dbReference type="EC" id="5.1.99.6"/>
    </reaction>
</comment>
<comment type="function">
    <text evidence="18">Catalyzes the epimerization of the S- and R-forms of NAD(P)HX, a damaged form of NAD(P)H that is a result of enzymatic or heat-dependent hydration. This is a prerequisite for the S-specific NAD(P)H-hydrate dehydratase to allow the repair of both epimers of NAD(P)HX.</text>
</comment>
<dbReference type="STRING" id="1123029.SAMN02745172_03767"/>
<feature type="binding site" evidence="18">
    <location>
        <position position="58"/>
    </location>
    <ligand>
        <name>K(+)</name>
        <dbReference type="ChEBI" id="CHEBI:29103"/>
    </ligand>
</feature>
<keyword evidence="12 17" id="KW-0456">Lyase</keyword>
<dbReference type="Pfam" id="PF03853">
    <property type="entry name" value="YjeF_N"/>
    <property type="match status" value="1"/>
</dbReference>